<dbReference type="Pfam" id="PF02634">
    <property type="entry name" value="FdhD-NarQ"/>
    <property type="match status" value="1"/>
</dbReference>
<evidence type="ECO:0000256" key="3">
    <source>
        <dbReference type="HAMAP-Rule" id="MF_00187"/>
    </source>
</evidence>
<organism evidence="4 5">
    <name type="scientific">Fulvivirga lutea</name>
    <dbReference type="NCBI Taxonomy" id="2810512"/>
    <lineage>
        <taxon>Bacteria</taxon>
        <taxon>Pseudomonadati</taxon>
        <taxon>Bacteroidota</taxon>
        <taxon>Cytophagia</taxon>
        <taxon>Cytophagales</taxon>
        <taxon>Fulvivirgaceae</taxon>
        <taxon>Fulvivirga</taxon>
    </lineage>
</organism>
<dbReference type="NCBIfam" id="NF001943">
    <property type="entry name" value="PRK00724.1-2"/>
    <property type="match status" value="1"/>
</dbReference>
<name>A0A974WH77_9BACT</name>
<keyword evidence="1 3" id="KW-0963">Cytoplasm</keyword>
<dbReference type="SUPFAM" id="SSF53927">
    <property type="entry name" value="Cytidine deaminase-like"/>
    <property type="match status" value="1"/>
</dbReference>
<feature type="active site" description="Cysteine persulfide intermediate" evidence="3">
    <location>
        <position position="120"/>
    </location>
</feature>
<evidence type="ECO:0000256" key="1">
    <source>
        <dbReference type="ARBA" id="ARBA00022490"/>
    </source>
</evidence>
<dbReference type="InterPro" id="IPR016193">
    <property type="entry name" value="Cytidine_deaminase-like"/>
</dbReference>
<keyword evidence="5" id="KW-1185">Reference proteome</keyword>
<comment type="caution">
    <text evidence="3">Lacks conserved residue(s) required for the propagation of feature annotation.</text>
</comment>
<dbReference type="KEGG" id="fuv:JR347_10525"/>
<comment type="similarity">
    <text evidence="3">Belongs to the FdhD family.</text>
</comment>
<dbReference type="Gene3D" id="3.40.140.10">
    <property type="entry name" value="Cytidine Deaminase, domain 2"/>
    <property type="match status" value="1"/>
</dbReference>
<protein>
    <recommendedName>
        <fullName evidence="3">Sulfur carrier protein FdhD</fullName>
    </recommendedName>
</protein>
<dbReference type="GO" id="GO:0097163">
    <property type="term" value="F:sulfur carrier activity"/>
    <property type="evidence" value="ECO:0007669"/>
    <property type="project" value="UniProtKB-UniRule"/>
</dbReference>
<comment type="subcellular location">
    <subcellularLocation>
        <location evidence="3">Cytoplasm</location>
    </subcellularLocation>
</comment>
<dbReference type="EMBL" id="CP070608">
    <property type="protein sequence ID" value="QSE96050.1"/>
    <property type="molecule type" value="Genomic_DNA"/>
</dbReference>
<dbReference type="PIRSF" id="PIRSF015626">
    <property type="entry name" value="FdhD"/>
    <property type="match status" value="1"/>
</dbReference>
<keyword evidence="2 3" id="KW-0501">Molybdenum cofactor biosynthesis</keyword>
<sequence length="283" mass="30619">MRNLAVTNATISKVKNGLSIEKPDLLAVEEPLEIRVGFGDTLRKEKKVAVTMRTPGHDFELALGFLFTEGLIQPKDVVSIKHCQQVKPEEEGNVVRVELKPDANIELEGLERNFYTTSSCGVCGKASIESIHQKCAPLVSDLIIDEHIIHASPNVLREAQNVFEHTGGLHAVGLFDSSGKLILLREDIGRHNAFDKLVGAALNAGIDSSEHFVLVSGRASFELVQKSVMAGIPIMAAVGAPSSLAVDLAEKSNLTLLGFVRNNSFNVYTGAQRVQSSKLKVKS</sequence>
<dbReference type="Gene3D" id="3.10.20.10">
    <property type="match status" value="1"/>
</dbReference>
<evidence type="ECO:0000256" key="2">
    <source>
        <dbReference type="ARBA" id="ARBA00023150"/>
    </source>
</evidence>
<reference evidence="4" key="1">
    <citation type="submission" date="2021-02" db="EMBL/GenBank/DDBJ databases">
        <title>Fulvivirga sp. S481 isolated from sea water.</title>
        <authorList>
            <person name="Bae S.S."/>
            <person name="Baek K."/>
        </authorList>
    </citation>
    <scope>NUCLEOTIDE SEQUENCE</scope>
    <source>
        <strain evidence="4">S481</strain>
    </source>
</reference>
<gene>
    <name evidence="3 4" type="primary">fdhD</name>
    <name evidence="4" type="ORF">JR347_10525</name>
</gene>
<evidence type="ECO:0000313" key="4">
    <source>
        <dbReference type="EMBL" id="QSE96050.1"/>
    </source>
</evidence>
<dbReference type="InterPro" id="IPR003786">
    <property type="entry name" value="FdhD"/>
</dbReference>
<dbReference type="PANTHER" id="PTHR30592">
    <property type="entry name" value="FORMATE DEHYDROGENASE"/>
    <property type="match status" value="1"/>
</dbReference>
<dbReference type="AlphaFoldDB" id="A0A974WH77"/>
<dbReference type="NCBIfam" id="TIGR00129">
    <property type="entry name" value="fdhD_narQ"/>
    <property type="match status" value="1"/>
</dbReference>
<dbReference type="RefSeq" id="WP_205720563.1">
    <property type="nucleotide sequence ID" value="NZ_CP070608.1"/>
</dbReference>
<dbReference type="GO" id="GO:0016783">
    <property type="term" value="F:sulfurtransferase activity"/>
    <property type="evidence" value="ECO:0007669"/>
    <property type="project" value="InterPro"/>
</dbReference>
<dbReference type="Proteomes" id="UP000662783">
    <property type="component" value="Chromosome"/>
</dbReference>
<dbReference type="HAMAP" id="MF_00187">
    <property type="entry name" value="FdhD"/>
    <property type="match status" value="1"/>
</dbReference>
<dbReference type="GO" id="GO:0005737">
    <property type="term" value="C:cytoplasm"/>
    <property type="evidence" value="ECO:0007669"/>
    <property type="project" value="UniProtKB-SubCell"/>
</dbReference>
<dbReference type="PANTHER" id="PTHR30592:SF1">
    <property type="entry name" value="SULFUR CARRIER PROTEIN FDHD"/>
    <property type="match status" value="1"/>
</dbReference>
<evidence type="ECO:0000313" key="5">
    <source>
        <dbReference type="Proteomes" id="UP000662783"/>
    </source>
</evidence>
<proteinExistence type="inferred from homology"/>
<comment type="function">
    <text evidence="3">Required for formate dehydrogenase (FDH) activity. Acts as a sulfur carrier protein that transfers sulfur from IscS to the molybdenum cofactor prior to its insertion into FDH.</text>
</comment>
<dbReference type="GO" id="GO:0006777">
    <property type="term" value="P:Mo-molybdopterin cofactor biosynthetic process"/>
    <property type="evidence" value="ECO:0007669"/>
    <property type="project" value="UniProtKB-UniRule"/>
</dbReference>
<accession>A0A974WH77</accession>